<organism evidence="5 6">
    <name type="scientific">Papaver atlanticum</name>
    <dbReference type="NCBI Taxonomy" id="357466"/>
    <lineage>
        <taxon>Eukaryota</taxon>
        <taxon>Viridiplantae</taxon>
        <taxon>Streptophyta</taxon>
        <taxon>Embryophyta</taxon>
        <taxon>Tracheophyta</taxon>
        <taxon>Spermatophyta</taxon>
        <taxon>Magnoliopsida</taxon>
        <taxon>Ranunculales</taxon>
        <taxon>Papaveraceae</taxon>
        <taxon>Papaveroideae</taxon>
        <taxon>Papaver</taxon>
    </lineage>
</organism>
<evidence type="ECO:0000256" key="1">
    <source>
        <dbReference type="PROSITE-ProRule" id="PRU00267"/>
    </source>
</evidence>
<dbReference type="Proteomes" id="UP001202328">
    <property type="component" value="Unassembled WGS sequence"/>
</dbReference>
<dbReference type="GO" id="GO:0003677">
    <property type="term" value="F:DNA binding"/>
    <property type="evidence" value="ECO:0007669"/>
    <property type="project" value="UniProtKB-UniRule"/>
</dbReference>
<evidence type="ECO:0000256" key="2">
    <source>
        <dbReference type="SAM" id="Coils"/>
    </source>
</evidence>
<feature type="domain" description="HMG box" evidence="4">
    <location>
        <begin position="180"/>
        <end position="248"/>
    </location>
</feature>
<dbReference type="Gene3D" id="1.10.30.10">
    <property type="entry name" value="High mobility group box domain"/>
    <property type="match status" value="3"/>
</dbReference>
<dbReference type="PANTHER" id="PTHR46912:SF1">
    <property type="entry name" value="HIGH MOBILITY GROUP B PROTEIN 13"/>
    <property type="match status" value="1"/>
</dbReference>
<dbReference type="InterPro" id="IPR044601">
    <property type="entry name" value="HMGB6/HMGB13"/>
</dbReference>
<dbReference type="InterPro" id="IPR009071">
    <property type="entry name" value="HMG_box_dom"/>
</dbReference>
<keyword evidence="1" id="KW-0238">DNA-binding</keyword>
<feature type="region of interest" description="Disordered" evidence="3">
    <location>
        <begin position="400"/>
        <end position="431"/>
    </location>
</feature>
<dbReference type="PROSITE" id="PS50118">
    <property type="entry name" value="HMG_BOX_2"/>
    <property type="match status" value="3"/>
</dbReference>
<dbReference type="InterPro" id="IPR036910">
    <property type="entry name" value="HMG_box_dom_sf"/>
</dbReference>
<feature type="DNA-binding region" description="HMG box" evidence="1">
    <location>
        <begin position="180"/>
        <end position="248"/>
    </location>
</feature>
<reference evidence="5" key="1">
    <citation type="submission" date="2022-04" db="EMBL/GenBank/DDBJ databases">
        <title>A functionally conserved STORR gene fusion in Papaver species that diverged 16.8 million years ago.</title>
        <authorList>
            <person name="Catania T."/>
        </authorList>
    </citation>
    <scope>NUCLEOTIDE SEQUENCE</scope>
    <source>
        <strain evidence="5">S-188037</strain>
    </source>
</reference>
<feature type="coiled-coil region" evidence="2">
    <location>
        <begin position="478"/>
        <end position="505"/>
    </location>
</feature>
<evidence type="ECO:0000259" key="4">
    <source>
        <dbReference type="PROSITE" id="PS50118"/>
    </source>
</evidence>
<dbReference type="PANTHER" id="PTHR46912">
    <property type="entry name" value="HIGH MOBILITY GROUP B PROTEIN 13"/>
    <property type="match status" value="1"/>
</dbReference>
<dbReference type="SUPFAM" id="SSF47095">
    <property type="entry name" value="HMG-box"/>
    <property type="match status" value="3"/>
</dbReference>
<feature type="compositionally biased region" description="Basic and acidic residues" evidence="3">
    <location>
        <begin position="159"/>
        <end position="168"/>
    </location>
</feature>
<sequence length="508" mass="58946">MAETAVETFTEMNINVPKSKKKVASKKALKPKKVSDNEANILAGSAILSSSPLSGSVLGKENEETLLLSGKKIKKTNSSSTEKSFEKELEILKGKFEQMKLEKEKTEEILKDRDEMLKLKEEELEIKGKQQQKLQVELKKLQKLKEFNPTVTLPLVQSLREKEAEKNEKNKKKKKKNPEMKKPSSAYVLWCKDQWAEVKKENPDAEFNLVSNILGAKWKNVTEEEKKPYEEKYQADREAYLQIVGKEKRENEAMKLLEEDQKQKTAMELLEQYLQFKQEGAAEAKEGKKKKKEQDPLKPKRPLTAFFLFSKEVRANHTDNKSVVEVSKIAGEEWKKMSEEQKRPYEDTVKKQKEEYLHEMELYNQKKAEEAEILRLEEDEQMKIHKQEALQMLKKKEKTENIIKKTKEKQQKKKKLKGETSVVDPNKPKRPASSFILFSKEARKNLVQDREGISNVTINALISVKWKEMAEEDKKIWNDQAAETMEAYKKELEEYNKSVAAAANNSQA</sequence>
<keyword evidence="6" id="KW-1185">Reference proteome</keyword>
<feature type="DNA-binding region" description="HMG box" evidence="1">
    <location>
        <begin position="299"/>
        <end position="364"/>
    </location>
</feature>
<feature type="domain" description="HMG box" evidence="4">
    <location>
        <begin position="299"/>
        <end position="364"/>
    </location>
</feature>
<gene>
    <name evidence="5" type="ORF">MKW98_005016</name>
</gene>
<dbReference type="AlphaFoldDB" id="A0AAD4TFW2"/>
<keyword evidence="2" id="KW-0175">Coiled coil</keyword>
<accession>A0AAD4TFW2</accession>
<proteinExistence type="predicted"/>
<dbReference type="EMBL" id="JAJJMB010001820">
    <property type="protein sequence ID" value="KAI3955013.1"/>
    <property type="molecule type" value="Genomic_DNA"/>
</dbReference>
<feature type="region of interest" description="Disordered" evidence="3">
    <location>
        <begin position="156"/>
        <end position="183"/>
    </location>
</feature>
<feature type="compositionally biased region" description="Basic and acidic residues" evidence="3">
    <location>
        <begin position="400"/>
        <end position="409"/>
    </location>
</feature>
<name>A0AAD4TFW2_9MAGN</name>
<evidence type="ECO:0000313" key="6">
    <source>
        <dbReference type="Proteomes" id="UP001202328"/>
    </source>
</evidence>
<feature type="DNA-binding region" description="HMG box" evidence="1">
    <location>
        <begin position="428"/>
        <end position="496"/>
    </location>
</feature>
<keyword evidence="1" id="KW-0539">Nucleus</keyword>
<comment type="caution">
    <text evidence="5">The sequence shown here is derived from an EMBL/GenBank/DDBJ whole genome shotgun (WGS) entry which is preliminary data.</text>
</comment>
<protein>
    <recommendedName>
        <fullName evidence="4">HMG box domain-containing protein</fullName>
    </recommendedName>
</protein>
<evidence type="ECO:0000313" key="5">
    <source>
        <dbReference type="EMBL" id="KAI3955013.1"/>
    </source>
</evidence>
<feature type="domain" description="HMG box" evidence="4">
    <location>
        <begin position="428"/>
        <end position="496"/>
    </location>
</feature>
<dbReference type="GO" id="GO:0005634">
    <property type="term" value="C:nucleus"/>
    <property type="evidence" value="ECO:0007669"/>
    <property type="project" value="UniProtKB-UniRule"/>
</dbReference>
<dbReference type="SMART" id="SM00398">
    <property type="entry name" value="HMG"/>
    <property type="match status" value="3"/>
</dbReference>
<dbReference type="Pfam" id="PF00505">
    <property type="entry name" value="HMG_box"/>
    <property type="match status" value="3"/>
</dbReference>
<evidence type="ECO:0000256" key="3">
    <source>
        <dbReference type="SAM" id="MobiDB-lite"/>
    </source>
</evidence>